<feature type="region of interest" description="Disordered" evidence="7">
    <location>
        <begin position="1046"/>
        <end position="1117"/>
    </location>
</feature>
<dbReference type="EMBL" id="CAKOGP040001947">
    <property type="protein sequence ID" value="CAJ1957536.1"/>
    <property type="molecule type" value="Genomic_DNA"/>
</dbReference>
<evidence type="ECO:0000313" key="11">
    <source>
        <dbReference type="Proteomes" id="UP001295423"/>
    </source>
</evidence>
<comment type="function">
    <text evidence="5">In the vertebrate host, binds to highly sulfated heparan sulfate proteoglycans (HSPGs) on the surface of host hepatocytes and is required for sporozoite invasion of the host hepatocytes.</text>
</comment>
<comment type="caution">
    <text evidence="10">The sequence shown here is derived from an EMBL/GenBank/DDBJ whole genome shotgun (WGS) entry which is preliminary data.</text>
</comment>
<feature type="compositionally biased region" description="Polar residues" evidence="7">
    <location>
        <begin position="882"/>
        <end position="892"/>
    </location>
</feature>
<evidence type="ECO:0000256" key="8">
    <source>
        <dbReference type="SAM" id="SignalP"/>
    </source>
</evidence>
<feature type="region of interest" description="Disordered" evidence="7">
    <location>
        <begin position="717"/>
        <end position="856"/>
    </location>
</feature>
<feature type="compositionally biased region" description="Polar residues" evidence="7">
    <location>
        <begin position="691"/>
        <end position="701"/>
    </location>
</feature>
<comment type="function">
    <text evidence="6">Essential sporozoite protein. In the mosquito vector, required for sporozoite development in the oocyst, migration through the vector hemolymph and entry into the vector salivary glands. In the vertebrate host, required for sporozoite migration through the host dermis and infection of host hepatocytes. Binds to highly sulfated heparan sulfate proteoglycans (HSPGs) on the surface of host hepatocytes.</text>
</comment>
<dbReference type="PANTHER" id="PTHR44826">
    <property type="entry name" value="SPORE COAT PROTEIN SP85"/>
    <property type="match status" value="1"/>
</dbReference>
<feature type="compositionally biased region" description="Low complexity" evidence="7">
    <location>
        <begin position="869"/>
        <end position="881"/>
    </location>
</feature>
<protein>
    <recommendedName>
        <fullName evidence="2">Circumsporozoite protein</fullName>
    </recommendedName>
</protein>
<gene>
    <name evidence="10" type="ORF">CYCCA115_LOCUS16760</name>
</gene>
<feature type="region of interest" description="Disordered" evidence="7">
    <location>
        <begin position="28"/>
        <end position="66"/>
    </location>
</feature>
<evidence type="ECO:0000256" key="4">
    <source>
        <dbReference type="ARBA" id="ARBA00022737"/>
    </source>
</evidence>
<feature type="compositionally biased region" description="Basic residues" evidence="7">
    <location>
        <begin position="1104"/>
        <end position="1117"/>
    </location>
</feature>
<organism evidence="10 11">
    <name type="scientific">Cylindrotheca closterium</name>
    <dbReference type="NCBI Taxonomy" id="2856"/>
    <lineage>
        <taxon>Eukaryota</taxon>
        <taxon>Sar</taxon>
        <taxon>Stramenopiles</taxon>
        <taxon>Ochrophyta</taxon>
        <taxon>Bacillariophyta</taxon>
        <taxon>Bacillariophyceae</taxon>
        <taxon>Bacillariophycidae</taxon>
        <taxon>Bacillariales</taxon>
        <taxon>Bacillariaceae</taxon>
        <taxon>Cylindrotheca</taxon>
    </lineage>
</organism>
<feature type="compositionally biased region" description="Basic residues" evidence="7">
    <location>
        <begin position="34"/>
        <end position="45"/>
    </location>
</feature>
<feature type="compositionally biased region" description="Polar residues" evidence="7">
    <location>
        <begin position="731"/>
        <end position="752"/>
    </location>
</feature>
<evidence type="ECO:0000256" key="2">
    <source>
        <dbReference type="ARBA" id="ARBA00021911"/>
    </source>
</evidence>
<keyword evidence="11" id="KW-1185">Reference proteome</keyword>
<evidence type="ECO:0000256" key="6">
    <source>
        <dbReference type="ARBA" id="ARBA00045806"/>
    </source>
</evidence>
<feature type="chain" id="PRO_5042047188" description="Circumsporozoite protein" evidence="8">
    <location>
        <begin position="22"/>
        <end position="1117"/>
    </location>
</feature>
<dbReference type="Gene3D" id="2.60.120.260">
    <property type="entry name" value="Galactose-binding domain-like"/>
    <property type="match status" value="1"/>
</dbReference>
<feature type="signal peptide" evidence="8">
    <location>
        <begin position="1"/>
        <end position="21"/>
    </location>
</feature>
<evidence type="ECO:0000256" key="1">
    <source>
        <dbReference type="ARBA" id="ARBA00006241"/>
    </source>
</evidence>
<dbReference type="PANTHER" id="PTHR44826:SF3">
    <property type="entry name" value="SPORE COAT PROTEIN SP85"/>
    <property type="match status" value="1"/>
</dbReference>
<comment type="similarity">
    <text evidence="1">Belongs to the plasmodium circumsporozoite protein family.</text>
</comment>
<keyword evidence="3" id="KW-0748">Sporozoite</keyword>
<sequence length="1117" mass="118313">MTTRCLSILLCLITLSAQSVAQTSIGLSRETGSQRRKLRRKKTKRQGQNGGKMQIKPLSNKVQASGPKKQLKPCTLFFEARDNLDEDEFKWRCRMKGQDATNAGALLGGYHLNVDIQGIEHVLATKPDIVSGETLLFAEDAVIESGLLVITPNSELKFDTQRHAIGGESRRRLATSTGNKNVLVVRVVTNDAQPTASIAEISDAVFGTDGDPVNLKSQYEGCSNDQIIIDPATGSGTACADDPNYLGFFQFASGNYADCDWFEFFQNQDPTTCNTYGNDADLGGGPETGNSACCVCGGGTTSNYNNNVIDGVFEINVPVAASSLTSSQLEDVAMNELESQFGSSNLEDQFDLIMLCLPPGTTDGNWVAYAGLPGYVSVYNDDACLYPSVQMHEVGHNVGLTHASDNTDVDVEYGDRTGMMGISYFVDDGPSRAKMCFNPAKSYTLGWYSDKNLDIDAATTPFCGTLVGVANYPTIAGDEKVVLKIPDAATDYYVGYNHAVGFHEGTNEAVNQVTIVSQNPAFGSFSNLEARLSVGDEYIISNIFGSGEDLTIRVVEIDTSAGGFAEVQVFQGTQTCASPFPSAVPSTIPSAKPSVVPSVAPSQSPSIMPSVHPSAKPSIGPSQVPSASPSIGPSQSPSIGPSQLPSQTPSNHPSQIPSIILSQLPSQSPSSGPSQSPSIVSSQIPSQSPSRTQSEVPTLSSSPSIILVPVASIGTVSMSPSQEPSGLPSFRPSNIPSKTPSIAPSQSPSKEASGTPSTSPSTMPSTIPSTTPSDRPSKEESGTPSTIPSVAPSRLPSAAPSNRPSKEGSGTPTTTPSVAPSQLPSLVPSNRPSMERSGTPSTIPSTAPSTTPSILPSLEPSQLLYTIDSLSPSQSPSLVPSTRPSTANNSPDQWNCVFNEDFENGFRFLSDGGGCVDITTIGGSNGSQSSLRLAGRNRVLSETIESYEFSQYSRIQLLFAYRTTSLNRRDGFYVDIQINGGRWTSWQRFGRNASCSRLKSSWCSGKADLELTGGINTVKFRFRTTRTRRSKTVYIDDVQLEAYGAPSLSTNGQCGPGPTPELGSGKSPRFRLGKSSGSKSGKSSSSKSGKSSSSKSGKSSSSKSGKRRRKHNNIFDH</sequence>
<evidence type="ECO:0000256" key="7">
    <source>
        <dbReference type="SAM" id="MobiDB-lite"/>
    </source>
</evidence>
<dbReference type="Proteomes" id="UP001295423">
    <property type="component" value="Unassembled WGS sequence"/>
</dbReference>
<reference evidence="10" key="1">
    <citation type="submission" date="2023-08" db="EMBL/GenBank/DDBJ databases">
        <authorList>
            <person name="Audoor S."/>
            <person name="Bilcke G."/>
        </authorList>
    </citation>
    <scope>NUCLEOTIDE SEQUENCE</scope>
</reference>
<evidence type="ECO:0000313" key="10">
    <source>
        <dbReference type="EMBL" id="CAJ1957536.1"/>
    </source>
</evidence>
<evidence type="ECO:0000259" key="9">
    <source>
        <dbReference type="Pfam" id="PF05548"/>
    </source>
</evidence>
<evidence type="ECO:0000256" key="3">
    <source>
        <dbReference type="ARBA" id="ARBA00022522"/>
    </source>
</evidence>
<feature type="region of interest" description="Disordered" evidence="7">
    <location>
        <begin position="591"/>
        <end position="701"/>
    </location>
</feature>
<feature type="compositionally biased region" description="Low complexity" evidence="7">
    <location>
        <begin position="1073"/>
        <end position="1103"/>
    </location>
</feature>
<dbReference type="InterPro" id="IPR051860">
    <property type="entry name" value="Plasmodium_CSP_Invasion"/>
</dbReference>
<feature type="region of interest" description="Disordered" evidence="7">
    <location>
        <begin position="869"/>
        <end position="892"/>
    </location>
</feature>
<name>A0AAD2FYW9_9STRA</name>
<keyword evidence="8" id="KW-0732">Signal</keyword>
<dbReference type="Pfam" id="PF05548">
    <property type="entry name" value="Peptidase_M11"/>
    <property type="match status" value="1"/>
</dbReference>
<feature type="compositionally biased region" description="Low complexity" evidence="7">
    <location>
        <begin position="839"/>
        <end position="856"/>
    </location>
</feature>
<keyword evidence="4" id="KW-0677">Repeat</keyword>
<feature type="compositionally biased region" description="Low complexity" evidence="7">
    <location>
        <begin position="625"/>
        <end position="646"/>
    </location>
</feature>
<dbReference type="InterPro" id="IPR008752">
    <property type="entry name" value="Peptidase_M11"/>
</dbReference>
<feature type="domain" description="Peptidase M11 gametolysin" evidence="9">
    <location>
        <begin position="339"/>
        <end position="459"/>
    </location>
</feature>
<dbReference type="SUPFAM" id="SSF55486">
    <property type="entry name" value="Metalloproteases ('zincins'), catalytic domain"/>
    <property type="match status" value="1"/>
</dbReference>
<feature type="compositionally biased region" description="Polar residues" evidence="7">
    <location>
        <begin position="799"/>
        <end position="838"/>
    </location>
</feature>
<dbReference type="AlphaFoldDB" id="A0AAD2FYW9"/>
<feature type="compositionally biased region" description="Low complexity" evidence="7">
    <location>
        <begin position="753"/>
        <end position="774"/>
    </location>
</feature>
<proteinExistence type="inferred from homology"/>
<evidence type="ECO:0000256" key="5">
    <source>
        <dbReference type="ARBA" id="ARBA00033726"/>
    </source>
</evidence>
<accession>A0AAD2FYW9</accession>
<feature type="compositionally biased region" description="Low complexity" evidence="7">
    <location>
        <begin position="591"/>
        <end position="606"/>
    </location>
</feature>
<feature type="compositionally biased region" description="Low complexity" evidence="7">
    <location>
        <begin position="653"/>
        <end position="690"/>
    </location>
</feature>